<dbReference type="AlphaFoldDB" id="A0A8S1GZE9"/>
<protein>
    <recommendedName>
        <fullName evidence="1">NADAR domain-containing protein</fullName>
    </recommendedName>
</protein>
<name>A0A8S1GZE9_9PELO</name>
<accession>A0A8S1GZE9</accession>
<dbReference type="EMBL" id="CAJGYM010000008">
    <property type="protein sequence ID" value="CAD6188284.1"/>
    <property type="molecule type" value="Genomic_DNA"/>
</dbReference>
<keyword evidence="3" id="KW-1185">Reference proteome</keyword>
<dbReference type="Gene3D" id="1.10.357.40">
    <property type="entry name" value="YbiA-like"/>
    <property type="match status" value="1"/>
</dbReference>
<dbReference type="OrthoDB" id="5915751at2759"/>
<sequence>MEEGKIVLIGNETDLLHCGYSHAIKDSGKRYPSAVHYTHSMILQQLSVDETVVDELLCTSSYDVPEKARQLLTHNMPPGHDMNSLASYLQSSRQSYTMQGLRLRVEQDHEFEKALMDTKEALLIVCDPRDSELGIGMDEKTFVEWMAREKVDTKMIGYWMRNDHSRPADLGQNQLGFFLMWLRYEVREKRKAALLVREVRQVNGLSTDKEDQPVKISVNDLIISLQGIFRPLSNYYPLPF</sequence>
<dbReference type="InterPro" id="IPR012816">
    <property type="entry name" value="NADAR"/>
</dbReference>
<evidence type="ECO:0000259" key="1">
    <source>
        <dbReference type="Pfam" id="PF08719"/>
    </source>
</evidence>
<organism evidence="2 3">
    <name type="scientific">Caenorhabditis auriculariae</name>
    <dbReference type="NCBI Taxonomy" id="2777116"/>
    <lineage>
        <taxon>Eukaryota</taxon>
        <taxon>Metazoa</taxon>
        <taxon>Ecdysozoa</taxon>
        <taxon>Nematoda</taxon>
        <taxon>Chromadorea</taxon>
        <taxon>Rhabditida</taxon>
        <taxon>Rhabditina</taxon>
        <taxon>Rhabditomorpha</taxon>
        <taxon>Rhabditoidea</taxon>
        <taxon>Rhabditidae</taxon>
        <taxon>Peloderinae</taxon>
        <taxon>Caenorhabditis</taxon>
    </lineage>
</organism>
<feature type="domain" description="NADAR" evidence="1">
    <location>
        <begin position="21"/>
        <end position="186"/>
    </location>
</feature>
<gene>
    <name evidence="2" type="ORF">CAUJ_LOCUS4203</name>
</gene>
<dbReference type="SUPFAM" id="SSF143990">
    <property type="entry name" value="YbiA-like"/>
    <property type="match status" value="1"/>
</dbReference>
<dbReference type="InterPro" id="IPR037238">
    <property type="entry name" value="YbiA-like_sf"/>
</dbReference>
<evidence type="ECO:0000313" key="3">
    <source>
        <dbReference type="Proteomes" id="UP000835052"/>
    </source>
</evidence>
<dbReference type="Proteomes" id="UP000835052">
    <property type="component" value="Unassembled WGS sequence"/>
</dbReference>
<proteinExistence type="predicted"/>
<comment type="caution">
    <text evidence="2">The sequence shown here is derived from an EMBL/GenBank/DDBJ whole genome shotgun (WGS) entry which is preliminary data.</text>
</comment>
<evidence type="ECO:0000313" key="2">
    <source>
        <dbReference type="EMBL" id="CAD6188284.1"/>
    </source>
</evidence>
<dbReference type="Pfam" id="PF08719">
    <property type="entry name" value="NADAR"/>
    <property type="match status" value="1"/>
</dbReference>
<reference evidence="2" key="1">
    <citation type="submission" date="2020-10" db="EMBL/GenBank/DDBJ databases">
        <authorList>
            <person name="Kikuchi T."/>
        </authorList>
    </citation>
    <scope>NUCLEOTIDE SEQUENCE</scope>
    <source>
        <strain evidence="2">NKZ352</strain>
    </source>
</reference>